<gene>
    <name evidence="3" type="ORF">HNP81_004243</name>
</gene>
<protein>
    <submittedName>
        <fullName evidence="3">Quercetin dioxygenase-like cupin family protein</fullName>
    </submittedName>
</protein>
<dbReference type="InterPro" id="IPR047263">
    <property type="entry name" value="HNL-like_cupin"/>
</dbReference>
<organism evidence="3 4">
    <name type="scientific">Peribacillus huizhouensis</name>
    <dbReference type="NCBI Taxonomy" id="1501239"/>
    <lineage>
        <taxon>Bacteria</taxon>
        <taxon>Bacillati</taxon>
        <taxon>Bacillota</taxon>
        <taxon>Bacilli</taxon>
        <taxon>Bacillales</taxon>
        <taxon>Bacillaceae</taxon>
        <taxon>Peribacillus</taxon>
    </lineage>
</organism>
<sequence length="137" mass="15096">MIIKDMKDTILFDAGEQNPYSQFFVGKSYLKMLSPGPNAIGNVTFEPSCRNNWHSHAGGQLLFVTAGEGYYQAKGEPAQRLKAGDVVNIPAGVKHWHGAADDSWFVHLAAAGDPSKPETEWFEPVNDEQYAEANKVK</sequence>
<dbReference type="InterPro" id="IPR013096">
    <property type="entry name" value="Cupin_2"/>
</dbReference>
<accession>A0ABR6CV70</accession>
<evidence type="ECO:0000259" key="2">
    <source>
        <dbReference type="Pfam" id="PF07883"/>
    </source>
</evidence>
<dbReference type="CDD" id="cd02233">
    <property type="entry name" value="cupin_HNL-like"/>
    <property type="match status" value="1"/>
</dbReference>
<keyword evidence="4" id="KW-1185">Reference proteome</keyword>
<dbReference type="RefSeq" id="WP_028391152.1">
    <property type="nucleotide sequence ID" value="NZ_JACJHX010000021.1"/>
</dbReference>
<dbReference type="Proteomes" id="UP000626697">
    <property type="component" value="Unassembled WGS sequence"/>
</dbReference>
<evidence type="ECO:0000313" key="3">
    <source>
        <dbReference type="EMBL" id="MBA9028921.1"/>
    </source>
</evidence>
<feature type="region of interest" description="Disordered" evidence="1">
    <location>
        <begin position="116"/>
        <end position="137"/>
    </location>
</feature>
<dbReference type="InterPro" id="IPR011051">
    <property type="entry name" value="RmlC_Cupin_sf"/>
</dbReference>
<dbReference type="PANTHER" id="PTHR43698:SF1">
    <property type="entry name" value="BLL4564 PROTEIN"/>
    <property type="match status" value="1"/>
</dbReference>
<proteinExistence type="predicted"/>
<dbReference type="Pfam" id="PF07883">
    <property type="entry name" value="Cupin_2"/>
    <property type="match status" value="1"/>
</dbReference>
<comment type="caution">
    <text evidence="3">The sequence shown here is derived from an EMBL/GenBank/DDBJ whole genome shotgun (WGS) entry which is preliminary data.</text>
</comment>
<dbReference type="EMBL" id="JACJHX010000021">
    <property type="protein sequence ID" value="MBA9028921.1"/>
    <property type="molecule type" value="Genomic_DNA"/>
</dbReference>
<dbReference type="PANTHER" id="PTHR43698">
    <property type="entry name" value="RIBD C-TERMINAL DOMAIN CONTAINING PROTEIN"/>
    <property type="match status" value="1"/>
</dbReference>
<evidence type="ECO:0000313" key="4">
    <source>
        <dbReference type="Proteomes" id="UP000626697"/>
    </source>
</evidence>
<reference evidence="3 4" key="1">
    <citation type="submission" date="2020-08" db="EMBL/GenBank/DDBJ databases">
        <title>Genomic Encyclopedia of Type Strains, Phase IV (KMG-IV): sequencing the most valuable type-strain genomes for metagenomic binning, comparative biology and taxonomic classification.</title>
        <authorList>
            <person name="Goeker M."/>
        </authorList>
    </citation>
    <scope>NUCLEOTIDE SEQUENCE [LARGE SCALE GENOMIC DNA]</scope>
    <source>
        <strain evidence="3 4">DSM 105481</strain>
    </source>
</reference>
<name>A0ABR6CV70_9BACI</name>
<evidence type="ECO:0000256" key="1">
    <source>
        <dbReference type="SAM" id="MobiDB-lite"/>
    </source>
</evidence>
<dbReference type="InterPro" id="IPR014710">
    <property type="entry name" value="RmlC-like_jellyroll"/>
</dbReference>
<dbReference type="SUPFAM" id="SSF51182">
    <property type="entry name" value="RmlC-like cupins"/>
    <property type="match status" value="1"/>
</dbReference>
<dbReference type="Gene3D" id="2.60.120.10">
    <property type="entry name" value="Jelly Rolls"/>
    <property type="match status" value="1"/>
</dbReference>
<feature type="domain" description="Cupin type-2" evidence="2">
    <location>
        <begin position="43"/>
        <end position="102"/>
    </location>
</feature>